<keyword evidence="2 13" id="KW-0723">Serine/threonine-protein kinase</keyword>
<keyword evidence="10" id="KW-1133">Transmembrane helix</keyword>
<sequence length="677" mass="70370">MGTTVTDPLVGRLVDGRYEVVSRIARGGMATVYLAVDRRLDRDVALKVMHAHLAEGTSGADFVARFRREARASARLTHPGLVGVFDQGVDGETSYLTMEYVDGANLRRRLAEQGALSVEESLRVAESVLDALAAAHRTGLVHRDIKPENVLLATDGRIKLADFGLARAVTEVTSTTTGTVLGTVAYLAPELVVRGASDARTDVYACGTLLYEMLTGRQPFVGETPIQVAFQHVNSDLPAPSDEVDWLPVEVDDLVRALAARDPDDRPTDAAAAVTLLRRVRSELDAELLTRRADVAPSIVLPAATDPDETPLPDGQDAPPSEAADEPEEGETGATVRLEDVPRGSTVALPIGLGAPVAVQLQVSDEDGDTARPRRRRRLLAIALVALVLLATSGAGWWYVAAGPGAYTTVPAIGGKSAEAAAAALDAVGLDVRTTSDFSTTVEKGLVVTSQPAPGERVRKEGTVEITVSKGPDYVKVPDGVVGVLQADAAAALEAADLEVEYADAVYDDKAGLGVVLTALLPDGEPAKAGAQAVRHSVVTLTVSKGPAPVTVISVVGATLKDAKAQLGDLGLKVTSSEAFSADVKAGTVISQTPKGGTAGHRGDTVELVVSKGPELFEVPNVMRNGVGSASDTLTAAGFKVKVVHAATYFGLGFVVGQEPGGGSMHPKGTTIVLTIT</sequence>
<dbReference type="EMBL" id="BJLQ01000037">
    <property type="protein sequence ID" value="GEA85504.1"/>
    <property type="molecule type" value="Genomic_DNA"/>
</dbReference>
<evidence type="ECO:0000256" key="6">
    <source>
        <dbReference type="ARBA" id="ARBA00022840"/>
    </source>
</evidence>
<dbReference type="FunFam" id="3.30.200.20:FF:000035">
    <property type="entry name" value="Serine/threonine protein kinase Stk1"/>
    <property type="match status" value="1"/>
</dbReference>
<dbReference type="Gene3D" id="3.30.10.20">
    <property type="match status" value="4"/>
</dbReference>
<dbReference type="CDD" id="cd06577">
    <property type="entry name" value="PASTA_pknB"/>
    <property type="match status" value="3"/>
</dbReference>
<keyword evidence="3" id="KW-0808">Transferase</keyword>
<comment type="caution">
    <text evidence="13">The sequence shown here is derived from an EMBL/GenBank/DDBJ whole genome shotgun (WGS) entry which is preliminary data.</text>
</comment>
<dbReference type="PROSITE" id="PS51178">
    <property type="entry name" value="PASTA"/>
    <property type="match status" value="3"/>
</dbReference>
<name>A0A4Y3KQ50_9CELL</name>
<evidence type="ECO:0000256" key="7">
    <source>
        <dbReference type="ARBA" id="ARBA00047899"/>
    </source>
</evidence>
<dbReference type="Pfam" id="PF00069">
    <property type="entry name" value="Pkinase"/>
    <property type="match status" value="1"/>
</dbReference>
<feature type="domain" description="PASTA" evidence="12">
    <location>
        <begin position="613"/>
        <end position="677"/>
    </location>
</feature>
<dbReference type="InterPro" id="IPR008271">
    <property type="entry name" value="Ser/Thr_kinase_AS"/>
</dbReference>
<dbReference type="OrthoDB" id="9762169at2"/>
<comment type="catalytic activity">
    <reaction evidence="7">
        <text>L-threonyl-[protein] + ATP = O-phospho-L-threonyl-[protein] + ADP + H(+)</text>
        <dbReference type="Rhea" id="RHEA:46608"/>
        <dbReference type="Rhea" id="RHEA-COMP:11060"/>
        <dbReference type="Rhea" id="RHEA-COMP:11605"/>
        <dbReference type="ChEBI" id="CHEBI:15378"/>
        <dbReference type="ChEBI" id="CHEBI:30013"/>
        <dbReference type="ChEBI" id="CHEBI:30616"/>
        <dbReference type="ChEBI" id="CHEBI:61977"/>
        <dbReference type="ChEBI" id="CHEBI:456216"/>
        <dbReference type="EC" id="2.7.11.1"/>
    </reaction>
</comment>
<evidence type="ECO:0000256" key="9">
    <source>
        <dbReference type="SAM" id="MobiDB-lite"/>
    </source>
</evidence>
<dbReference type="SUPFAM" id="SSF56112">
    <property type="entry name" value="Protein kinase-like (PK-like)"/>
    <property type="match status" value="1"/>
</dbReference>
<evidence type="ECO:0000256" key="10">
    <source>
        <dbReference type="SAM" id="Phobius"/>
    </source>
</evidence>
<reference evidence="13 14" key="1">
    <citation type="submission" date="2019-06" db="EMBL/GenBank/DDBJ databases">
        <title>Whole genome shotgun sequence of Cellulomonas gelida NBRC 3748.</title>
        <authorList>
            <person name="Hosoyama A."/>
            <person name="Uohara A."/>
            <person name="Ohji S."/>
            <person name="Ichikawa N."/>
        </authorList>
    </citation>
    <scope>NUCLEOTIDE SEQUENCE [LARGE SCALE GENOMIC DNA]</scope>
    <source>
        <strain evidence="13 14">NBRC 3748</strain>
    </source>
</reference>
<protein>
    <recommendedName>
        <fullName evidence="1">non-specific serine/threonine protein kinase</fullName>
        <ecNumber evidence="1">2.7.11.1</ecNumber>
    </recommendedName>
</protein>
<feature type="domain" description="Protein kinase" evidence="11">
    <location>
        <begin position="18"/>
        <end position="277"/>
    </location>
</feature>
<dbReference type="SMART" id="SM00220">
    <property type="entry name" value="S_TKc"/>
    <property type="match status" value="1"/>
</dbReference>
<evidence type="ECO:0000256" key="4">
    <source>
        <dbReference type="ARBA" id="ARBA00022741"/>
    </source>
</evidence>
<evidence type="ECO:0000256" key="1">
    <source>
        <dbReference type="ARBA" id="ARBA00012513"/>
    </source>
</evidence>
<dbReference type="GO" id="GO:0005524">
    <property type="term" value="F:ATP binding"/>
    <property type="evidence" value="ECO:0007669"/>
    <property type="project" value="UniProtKB-KW"/>
</dbReference>
<dbReference type="SMART" id="SM00740">
    <property type="entry name" value="PASTA"/>
    <property type="match status" value="4"/>
</dbReference>
<dbReference type="FunFam" id="1.10.510.10:FF:000021">
    <property type="entry name" value="Serine/threonine protein kinase"/>
    <property type="match status" value="1"/>
</dbReference>
<accession>A0A4Y3KQ50</accession>
<evidence type="ECO:0000313" key="13">
    <source>
        <dbReference type="EMBL" id="GEA85504.1"/>
    </source>
</evidence>
<feature type="transmembrane region" description="Helical" evidence="10">
    <location>
        <begin position="379"/>
        <end position="400"/>
    </location>
</feature>
<keyword evidence="14" id="KW-1185">Reference proteome</keyword>
<proteinExistence type="predicted"/>
<dbReference type="GO" id="GO:0045717">
    <property type="term" value="P:negative regulation of fatty acid biosynthetic process"/>
    <property type="evidence" value="ECO:0007669"/>
    <property type="project" value="UniProtKB-ARBA"/>
</dbReference>
<evidence type="ECO:0000256" key="8">
    <source>
        <dbReference type="ARBA" id="ARBA00048679"/>
    </source>
</evidence>
<dbReference type="NCBIfam" id="NF033483">
    <property type="entry name" value="PknB_PASTA_kin"/>
    <property type="match status" value="1"/>
</dbReference>
<evidence type="ECO:0000256" key="3">
    <source>
        <dbReference type="ARBA" id="ARBA00022679"/>
    </source>
</evidence>
<keyword evidence="10" id="KW-0472">Membrane</keyword>
<dbReference type="AlphaFoldDB" id="A0A4Y3KQ50"/>
<keyword evidence="10" id="KW-0812">Transmembrane</keyword>
<dbReference type="Gene3D" id="1.10.510.10">
    <property type="entry name" value="Transferase(Phosphotransferase) domain 1"/>
    <property type="match status" value="1"/>
</dbReference>
<keyword evidence="5 13" id="KW-0418">Kinase</keyword>
<gene>
    <name evidence="13" type="primary">pknA</name>
    <name evidence="13" type="ORF">CGE01nite_27550</name>
</gene>
<keyword evidence="4" id="KW-0547">Nucleotide-binding</keyword>
<organism evidence="13 14">
    <name type="scientific">Cellulomonas gelida</name>
    <dbReference type="NCBI Taxonomy" id="1712"/>
    <lineage>
        <taxon>Bacteria</taxon>
        <taxon>Bacillati</taxon>
        <taxon>Actinomycetota</taxon>
        <taxon>Actinomycetes</taxon>
        <taxon>Micrococcales</taxon>
        <taxon>Cellulomonadaceae</taxon>
        <taxon>Cellulomonas</taxon>
    </lineage>
</organism>
<keyword evidence="6" id="KW-0067">ATP-binding</keyword>
<dbReference type="PANTHER" id="PTHR43289:SF34">
    <property type="entry name" value="SERINE_THREONINE-PROTEIN KINASE YBDM-RELATED"/>
    <property type="match status" value="1"/>
</dbReference>
<dbReference type="EC" id="2.7.11.1" evidence="1"/>
<feature type="domain" description="PASTA" evidence="12">
    <location>
        <begin position="546"/>
        <end position="612"/>
    </location>
</feature>
<dbReference type="Gene3D" id="3.30.200.20">
    <property type="entry name" value="Phosphorylase Kinase, domain 1"/>
    <property type="match status" value="1"/>
</dbReference>
<dbReference type="RefSeq" id="WP_141371419.1">
    <property type="nucleotide sequence ID" value="NZ_BJLQ01000037.1"/>
</dbReference>
<evidence type="ECO:0000256" key="2">
    <source>
        <dbReference type="ARBA" id="ARBA00022527"/>
    </source>
</evidence>
<dbReference type="Pfam" id="PF03793">
    <property type="entry name" value="PASTA"/>
    <property type="match status" value="3"/>
</dbReference>
<dbReference type="Proteomes" id="UP000320461">
    <property type="component" value="Unassembled WGS sequence"/>
</dbReference>
<dbReference type="PROSITE" id="PS50011">
    <property type="entry name" value="PROTEIN_KINASE_DOM"/>
    <property type="match status" value="1"/>
</dbReference>
<feature type="domain" description="PASTA" evidence="12">
    <location>
        <begin position="404"/>
        <end position="470"/>
    </location>
</feature>
<evidence type="ECO:0000313" key="14">
    <source>
        <dbReference type="Proteomes" id="UP000320461"/>
    </source>
</evidence>
<dbReference type="PANTHER" id="PTHR43289">
    <property type="entry name" value="MITOGEN-ACTIVATED PROTEIN KINASE KINASE KINASE 20-RELATED"/>
    <property type="match status" value="1"/>
</dbReference>
<dbReference type="GO" id="GO:0004674">
    <property type="term" value="F:protein serine/threonine kinase activity"/>
    <property type="evidence" value="ECO:0007669"/>
    <property type="project" value="UniProtKB-KW"/>
</dbReference>
<feature type="region of interest" description="Disordered" evidence="9">
    <location>
        <begin position="299"/>
        <end position="341"/>
    </location>
</feature>
<dbReference type="InterPro" id="IPR005543">
    <property type="entry name" value="PASTA_dom"/>
</dbReference>
<dbReference type="InterPro" id="IPR000719">
    <property type="entry name" value="Prot_kinase_dom"/>
</dbReference>
<dbReference type="InterPro" id="IPR011009">
    <property type="entry name" value="Kinase-like_dom_sf"/>
</dbReference>
<evidence type="ECO:0000259" key="12">
    <source>
        <dbReference type="PROSITE" id="PS51178"/>
    </source>
</evidence>
<evidence type="ECO:0000256" key="5">
    <source>
        <dbReference type="ARBA" id="ARBA00022777"/>
    </source>
</evidence>
<evidence type="ECO:0000259" key="11">
    <source>
        <dbReference type="PROSITE" id="PS50011"/>
    </source>
</evidence>
<comment type="catalytic activity">
    <reaction evidence="8">
        <text>L-seryl-[protein] + ATP = O-phospho-L-seryl-[protein] + ADP + H(+)</text>
        <dbReference type="Rhea" id="RHEA:17989"/>
        <dbReference type="Rhea" id="RHEA-COMP:9863"/>
        <dbReference type="Rhea" id="RHEA-COMP:11604"/>
        <dbReference type="ChEBI" id="CHEBI:15378"/>
        <dbReference type="ChEBI" id="CHEBI:29999"/>
        <dbReference type="ChEBI" id="CHEBI:30616"/>
        <dbReference type="ChEBI" id="CHEBI:83421"/>
        <dbReference type="ChEBI" id="CHEBI:456216"/>
        <dbReference type="EC" id="2.7.11.1"/>
    </reaction>
</comment>
<dbReference type="CDD" id="cd14014">
    <property type="entry name" value="STKc_PknB_like"/>
    <property type="match status" value="1"/>
</dbReference>
<dbReference type="PROSITE" id="PS00108">
    <property type="entry name" value="PROTEIN_KINASE_ST"/>
    <property type="match status" value="1"/>
</dbReference>